<comment type="caution">
    <text evidence="1">The sequence shown here is derived from an EMBL/GenBank/DDBJ whole genome shotgun (WGS) entry which is preliminary data.</text>
</comment>
<reference evidence="1" key="1">
    <citation type="journal article" date="2020" name="mSystems">
        <title>Genome- and Community-Level Interaction Insights into Carbon Utilization and Element Cycling Functions of Hydrothermarchaeota in Hydrothermal Sediment.</title>
        <authorList>
            <person name="Zhou Z."/>
            <person name="Liu Y."/>
            <person name="Xu W."/>
            <person name="Pan J."/>
            <person name="Luo Z.H."/>
            <person name="Li M."/>
        </authorList>
    </citation>
    <scope>NUCLEOTIDE SEQUENCE [LARGE SCALE GENOMIC DNA]</scope>
    <source>
        <strain evidence="1">SpSt-339</strain>
    </source>
</reference>
<dbReference type="AlphaFoldDB" id="A0A7C2P1L4"/>
<proteinExistence type="predicted"/>
<dbReference type="EMBL" id="DSOK01000383">
    <property type="protein sequence ID" value="HEN16554.1"/>
    <property type="molecule type" value="Genomic_DNA"/>
</dbReference>
<protein>
    <submittedName>
        <fullName evidence="1">Uncharacterized protein</fullName>
    </submittedName>
</protein>
<organism evidence="1">
    <name type="scientific">Schlesneria paludicola</name>
    <dbReference type="NCBI Taxonomy" id="360056"/>
    <lineage>
        <taxon>Bacteria</taxon>
        <taxon>Pseudomonadati</taxon>
        <taxon>Planctomycetota</taxon>
        <taxon>Planctomycetia</taxon>
        <taxon>Planctomycetales</taxon>
        <taxon>Planctomycetaceae</taxon>
        <taxon>Schlesneria</taxon>
    </lineage>
</organism>
<dbReference type="Pfam" id="PF25216">
    <property type="entry name" value="Volactin"/>
    <property type="match status" value="2"/>
</dbReference>
<sequence>MSIGLDLGSTQFRSLRRQGDRLVGRACRLEYASLPDSTHHRRLLDRDQVAYADCDGALILLGDEAAEWSRVLRAPLQQLLLDGQLPANDVLSRQILSLMLDAVLPTPSFADEVCCLTVPGELLPEDDGPQRGFFRRLVMLRGYRPRFVGQGLAVALAELGDAGFTGLGISLGASQCEFALVRSGQEHGRCAIPWGVAEIVTDQLSDPLITEFLVELLIEAGLRIGQHDGFRLLTQPVAVACAGGLTMRPGFERLWQQAWQRAAWPIQVRSLRVSTDAAYTVARGCLIQAKLAAQPNALRAAA</sequence>
<dbReference type="InterPro" id="IPR057363">
    <property type="entry name" value="Volactin"/>
</dbReference>
<evidence type="ECO:0000313" key="1">
    <source>
        <dbReference type="EMBL" id="HEN16554.1"/>
    </source>
</evidence>
<name>A0A7C2P1L4_9PLAN</name>
<accession>A0A7C2P1L4</accession>
<gene>
    <name evidence="1" type="ORF">ENQ76_13920</name>
</gene>